<dbReference type="InterPro" id="IPR042196">
    <property type="entry name" value="FHIPEP_4"/>
</dbReference>
<dbReference type="GO" id="GO:0005886">
    <property type="term" value="C:plasma membrane"/>
    <property type="evidence" value="ECO:0007669"/>
    <property type="project" value="UniProtKB-SubCell"/>
</dbReference>
<evidence type="ECO:0000256" key="6">
    <source>
        <dbReference type="ARBA" id="ARBA00023136"/>
    </source>
</evidence>
<dbReference type="PANTHER" id="PTHR30161">
    <property type="entry name" value="FLAGELLAR EXPORT PROTEIN, MEMBRANE FLHA SUBUNIT-RELATED"/>
    <property type="match status" value="1"/>
</dbReference>
<keyword evidence="5" id="KW-1133">Transmembrane helix</keyword>
<dbReference type="GO" id="GO:0009306">
    <property type="term" value="P:protein secretion"/>
    <property type="evidence" value="ECO:0007669"/>
    <property type="project" value="InterPro"/>
</dbReference>
<dbReference type="Gene3D" id="1.10.8.540">
    <property type="entry name" value="FHIPEP family, domain 3"/>
    <property type="match status" value="1"/>
</dbReference>
<evidence type="ECO:0000313" key="7">
    <source>
        <dbReference type="EMBL" id="MBC8318922.1"/>
    </source>
</evidence>
<organism evidence="7 8">
    <name type="scientific">Candidatus Desulfobia pelagia</name>
    <dbReference type="NCBI Taxonomy" id="2841692"/>
    <lineage>
        <taxon>Bacteria</taxon>
        <taxon>Pseudomonadati</taxon>
        <taxon>Thermodesulfobacteriota</taxon>
        <taxon>Desulfobulbia</taxon>
        <taxon>Desulfobulbales</taxon>
        <taxon>Desulfobulbaceae</taxon>
        <taxon>Candidatus Desulfobia</taxon>
    </lineage>
</organism>
<evidence type="ECO:0000313" key="8">
    <source>
        <dbReference type="Proteomes" id="UP000614424"/>
    </source>
</evidence>
<dbReference type="Proteomes" id="UP000614424">
    <property type="component" value="Unassembled WGS sequence"/>
</dbReference>
<proteinExistence type="inferred from homology"/>
<dbReference type="PANTHER" id="PTHR30161:SF1">
    <property type="entry name" value="FLAGELLAR BIOSYNTHESIS PROTEIN FLHA-RELATED"/>
    <property type="match status" value="1"/>
</dbReference>
<evidence type="ECO:0000256" key="1">
    <source>
        <dbReference type="ARBA" id="ARBA00004651"/>
    </source>
</evidence>
<dbReference type="InterPro" id="IPR042194">
    <property type="entry name" value="FHIPEP_1"/>
</dbReference>
<dbReference type="AlphaFoldDB" id="A0A8J6TGN8"/>
<comment type="subcellular location">
    <subcellularLocation>
        <location evidence="1">Cell membrane</location>
        <topology evidence="1">Multi-pass membrane protein</topology>
    </subcellularLocation>
</comment>
<comment type="similarity">
    <text evidence="2">Belongs to the FHIPEP (flagella/HR/invasion proteins export pore) family.</text>
</comment>
<feature type="non-terminal residue" evidence="7">
    <location>
        <position position="1"/>
    </location>
</feature>
<protein>
    <submittedName>
        <fullName evidence="7">FHIPEP family type III secretion protein</fullName>
    </submittedName>
</protein>
<dbReference type="Gene3D" id="3.40.50.12790">
    <property type="entry name" value="FHIPEP family, domain 4"/>
    <property type="match status" value="1"/>
</dbReference>
<keyword evidence="6" id="KW-0472">Membrane</keyword>
<dbReference type="InterPro" id="IPR042193">
    <property type="entry name" value="FHIPEP_3"/>
</dbReference>
<comment type="caution">
    <text evidence="7">The sequence shown here is derived from an EMBL/GenBank/DDBJ whole genome shotgun (WGS) entry which is preliminary data.</text>
</comment>
<dbReference type="Pfam" id="PF00771">
    <property type="entry name" value="FHIPEP"/>
    <property type="match status" value="1"/>
</dbReference>
<name>A0A8J6TGN8_9BACT</name>
<dbReference type="EMBL" id="JACNJZ010000198">
    <property type="protein sequence ID" value="MBC8318922.1"/>
    <property type="molecule type" value="Genomic_DNA"/>
</dbReference>
<evidence type="ECO:0000256" key="3">
    <source>
        <dbReference type="ARBA" id="ARBA00022475"/>
    </source>
</evidence>
<dbReference type="Gene3D" id="3.40.30.60">
    <property type="entry name" value="FHIPEP family, domain 1"/>
    <property type="match status" value="1"/>
</dbReference>
<evidence type="ECO:0000256" key="4">
    <source>
        <dbReference type="ARBA" id="ARBA00022692"/>
    </source>
</evidence>
<sequence>VENLLSLDALELEVGYGIIPLVDESQNGDLLERIRGIRRQFAMEMGLIIPPLHVRDNLQIKPDEYVLLLKGVEIARGEIMMGYYLAMDSGAAKRKIDGIPTEEPAFKLPALWIAEDKKDEAQVAGYTVVDPSTVVATHLTETLRTHSDELLGRQDTQKLLDNLAKTHPKVVEELVPNLLTLGGTQKVLQNLLRERVSIRDLLTICETLADYAPRSKDPNILTEYVRQALARSILTNYTDTQGRISVLTLASNVGDLIRESLQTSDQGTFLTLEPNLAQRIIESIQKETERIAEDGYQPILICSPIIRRHVRHLIERFMPQVIVLSHNELTSQTKIQSLGTIEINPSR</sequence>
<keyword evidence="4" id="KW-0812">Transmembrane</keyword>
<accession>A0A8J6TGN8</accession>
<evidence type="ECO:0000256" key="2">
    <source>
        <dbReference type="ARBA" id="ARBA00008835"/>
    </source>
</evidence>
<dbReference type="InterPro" id="IPR001712">
    <property type="entry name" value="T3SS_FHIPEP"/>
</dbReference>
<dbReference type="GO" id="GO:0044780">
    <property type="term" value="P:bacterial-type flagellum assembly"/>
    <property type="evidence" value="ECO:0007669"/>
    <property type="project" value="TreeGrafter"/>
</dbReference>
<reference evidence="7 8" key="1">
    <citation type="submission" date="2020-08" db="EMBL/GenBank/DDBJ databases">
        <title>Bridging the membrane lipid divide: bacteria of the FCB group superphylum have the potential to synthesize archaeal ether lipids.</title>
        <authorList>
            <person name="Villanueva L."/>
            <person name="Von Meijenfeldt F.A.B."/>
            <person name="Westbye A.B."/>
            <person name="Yadav S."/>
            <person name="Hopmans E.C."/>
            <person name="Dutilh B.E."/>
            <person name="Sinninghe Damste J.S."/>
        </authorList>
    </citation>
    <scope>NUCLEOTIDE SEQUENCE [LARGE SCALE GENOMIC DNA]</scope>
    <source>
        <strain evidence="7">NIOZ-UU47</strain>
    </source>
</reference>
<keyword evidence="3" id="KW-1003">Cell membrane</keyword>
<gene>
    <name evidence="7" type="ORF">H8E41_13545</name>
</gene>
<evidence type="ECO:0000256" key="5">
    <source>
        <dbReference type="ARBA" id="ARBA00022989"/>
    </source>
</evidence>